<name>A0ACA9LKI2_9GLOM</name>
<sequence length="482" mass="54068">MSEVVRGDFDDGRSKFKLLPSLGFPKLRMLEDKSYSNIVSWGLTGDTFVVHDPTEFARTLLPQHFKHNNMASFVRQLNKYDFHKIKSNDEEIRQYGEQAWEFQHPKFQLNRRDLLEEIKRKIPTPRNRTKTDEQPTDDSSLDDGTSNAESITIFNSLPALLDNGNQDLRSQVEHLTVLHTDLAGQMNVLSNNCGTILEEIVTFRRNLAAQDILLNNLYQVLMTKLNQERLQSRQYQSNSPSRHPSVSPVSLNTSHHEKNSRGHSKGDLLCSTSPHRSLVPPNVENVFNHLTNVKGRVQPPSPSTTSLLTTNPLSSSTIHPTMNLSEGTSDRPILPLNGSVNYKPSISIDTSSRVENTNLTINYNLQSVTMAASSISSEMPATFSHQFSSSTETFDQSHINATNVSNGSPYNLSQIQLSQYSNTSPPTPQTMSVANQVYYRSRSPLSAPKWTVQQKILVADDEMSIRECDPVVGGITAVNKEW</sequence>
<keyword evidence="2" id="KW-1185">Reference proteome</keyword>
<accession>A0ACA9LKI2</accession>
<dbReference type="EMBL" id="CAJVPT010006538">
    <property type="protein sequence ID" value="CAG8531965.1"/>
    <property type="molecule type" value="Genomic_DNA"/>
</dbReference>
<protein>
    <submittedName>
        <fullName evidence="1">6516_t:CDS:1</fullName>
    </submittedName>
</protein>
<evidence type="ECO:0000313" key="1">
    <source>
        <dbReference type="EMBL" id="CAG8531965.1"/>
    </source>
</evidence>
<organism evidence="1 2">
    <name type="scientific">Acaulospora colombiana</name>
    <dbReference type="NCBI Taxonomy" id="27376"/>
    <lineage>
        <taxon>Eukaryota</taxon>
        <taxon>Fungi</taxon>
        <taxon>Fungi incertae sedis</taxon>
        <taxon>Mucoromycota</taxon>
        <taxon>Glomeromycotina</taxon>
        <taxon>Glomeromycetes</taxon>
        <taxon>Diversisporales</taxon>
        <taxon>Acaulosporaceae</taxon>
        <taxon>Acaulospora</taxon>
    </lineage>
</organism>
<reference evidence="1" key="1">
    <citation type="submission" date="2021-06" db="EMBL/GenBank/DDBJ databases">
        <authorList>
            <person name="Kallberg Y."/>
            <person name="Tangrot J."/>
            <person name="Rosling A."/>
        </authorList>
    </citation>
    <scope>NUCLEOTIDE SEQUENCE</scope>
    <source>
        <strain evidence="1">CL356</strain>
    </source>
</reference>
<gene>
    <name evidence="1" type="ORF">ACOLOM_LOCUS4110</name>
</gene>
<proteinExistence type="predicted"/>
<dbReference type="Proteomes" id="UP000789525">
    <property type="component" value="Unassembled WGS sequence"/>
</dbReference>
<comment type="caution">
    <text evidence="1">The sequence shown here is derived from an EMBL/GenBank/DDBJ whole genome shotgun (WGS) entry which is preliminary data.</text>
</comment>
<evidence type="ECO:0000313" key="2">
    <source>
        <dbReference type="Proteomes" id="UP000789525"/>
    </source>
</evidence>